<feature type="domain" description="Pyrrolo-quinoline quinone repeat" evidence="5">
    <location>
        <begin position="436"/>
        <end position="502"/>
    </location>
</feature>
<comment type="cofactor">
    <cofactor evidence="1">
        <name>pyrroloquinoline quinone</name>
        <dbReference type="ChEBI" id="CHEBI:58442"/>
    </cofactor>
</comment>
<keyword evidence="3" id="KW-0560">Oxidoreductase</keyword>
<feature type="domain" description="Pyrrolo-quinoline quinone repeat" evidence="4">
    <location>
        <begin position="181"/>
        <end position="366"/>
    </location>
</feature>
<dbReference type="InterPro" id="IPR018391">
    <property type="entry name" value="PQQ_b-propeller_rpt"/>
</dbReference>
<dbReference type="Pfam" id="PF13360">
    <property type="entry name" value="PQQ_2"/>
    <property type="match status" value="1"/>
</dbReference>
<dbReference type="InterPro" id="IPR002372">
    <property type="entry name" value="PQQ_rpt_dom"/>
</dbReference>
<evidence type="ECO:0000256" key="2">
    <source>
        <dbReference type="ARBA" id="ARBA00008156"/>
    </source>
</evidence>
<proteinExistence type="inferred from homology"/>
<evidence type="ECO:0000313" key="7">
    <source>
        <dbReference type="Proteomes" id="UP000245657"/>
    </source>
</evidence>
<dbReference type="RefSeq" id="WP_109967539.1">
    <property type="nucleotide sequence ID" value="NZ_CP176093.1"/>
</dbReference>
<dbReference type="SUPFAM" id="SSF50998">
    <property type="entry name" value="Quinoprotein alcohol dehydrogenase-like"/>
    <property type="match status" value="1"/>
</dbReference>
<comment type="caution">
    <text evidence="6">The sequence shown here is derived from an EMBL/GenBank/DDBJ whole genome shotgun (WGS) entry which is preliminary data.</text>
</comment>
<dbReference type="Proteomes" id="UP000245657">
    <property type="component" value="Unassembled WGS sequence"/>
</dbReference>
<dbReference type="GeneID" id="97549642"/>
<dbReference type="PANTHER" id="PTHR32303:SF10">
    <property type="entry name" value="OUTER MEMBRANE PROTEIN ASSEMBLY FACTOR BAMB"/>
    <property type="match status" value="1"/>
</dbReference>
<dbReference type="PANTHER" id="PTHR32303">
    <property type="entry name" value="QUINOPROTEIN ALCOHOL DEHYDROGENASE (CYTOCHROME C)"/>
    <property type="match status" value="1"/>
</dbReference>
<evidence type="ECO:0000256" key="1">
    <source>
        <dbReference type="ARBA" id="ARBA00001931"/>
    </source>
</evidence>
<dbReference type="GO" id="GO:0016491">
    <property type="term" value="F:oxidoreductase activity"/>
    <property type="evidence" value="ECO:0007669"/>
    <property type="project" value="UniProtKB-KW"/>
</dbReference>
<evidence type="ECO:0000259" key="4">
    <source>
        <dbReference type="Pfam" id="PF01011"/>
    </source>
</evidence>
<name>A0A2V2N6L9_9EURY</name>
<dbReference type="AlphaFoldDB" id="A0A2V2N6L9"/>
<keyword evidence="7" id="KW-1185">Reference proteome</keyword>
<dbReference type="OrthoDB" id="118035at2157"/>
<gene>
    <name evidence="6" type="ORF">DK846_03695</name>
</gene>
<reference evidence="6 7" key="1">
    <citation type="submission" date="2018-05" db="EMBL/GenBank/DDBJ databases">
        <title>Draft genome of Methanospirillum lacunae Ki8-1.</title>
        <authorList>
            <person name="Dueholm M.S."/>
            <person name="Nielsen P.H."/>
            <person name="Bakmann L.F."/>
            <person name="Otzen D.E."/>
        </authorList>
    </citation>
    <scope>NUCLEOTIDE SEQUENCE [LARGE SCALE GENOMIC DNA]</scope>
    <source>
        <strain evidence="6 7">Ki8-1</strain>
    </source>
</reference>
<dbReference type="Gene3D" id="2.140.10.10">
    <property type="entry name" value="Quinoprotein alcohol dehydrogenase-like superfamily"/>
    <property type="match status" value="1"/>
</dbReference>
<sequence length="529" mass="56750">MSHSWFRNIFLIILLYSFIGAGFCCIAEVNIQEKASSEDLTLAPPEIQDTNQSWPLANKDYSNTRDQQETDISSESVGKFNLSWTYPITGHSAFGSAATTPIITNNTVYFQDLAGNIIALNQQTGTPLWTNNYNSSTILGPNGPAIGYGKVFISPDVYSLSALDMKDGTERWSVHLSPSNSTGINIQPIVFDKKVYVATVPGTSANDFYAGGQFGELYALDEETGAIIWNTSTIDTPDLWGNKSVNSGGGAWYSPGIDTRTGITYWGIGNPAPIPGTPDYPAGLSRPGPNLYTDSIMAVDGKSGEIVWYNQVKPHDLFDLDFQISPILASIPDSTDESKTRDVVFGAGKLGKVYSFDRKDGSIIWNTSVGIHNGNADLSTIPEGETIQVLPGFFGGVETPMAYTDGILFVPVVNFASNYSSTGMDTGSFDLSSGTGELVALDASNGTELWKKEYPSMNLGGATIASDIVFTATYDGTIYAYKIKTGDLVLKYKAPSGINGWPAIGKKSIIWPAGAASNPVLFSLSLPIS</sequence>
<dbReference type="SMART" id="SM00564">
    <property type="entry name" value="PQQ"/>
    <property type="match status" value="7"/>
</dbReference>
<evidence type="ECO:0000313" key="6">
    <source>
        <dbReference type="EMBL" id="PWR74260.1"/>
    </source>
</evidence>
<evidence type="ECO:0000259" key="5">
    <source>
        <dbReference type="Pfam" id="PF13360"/>
    </source>
</evidence>
<feature type="domain" description="Pyrrolo-quinoline quinone repeat" evidence="4">
    <location>
        <begin position="54"/>
        <end position="134"/>
    </location>
</feature>
<dbReference type="Pfam" id="PF01011">
    <property type="entry name" value="PQQ"/>
    <property type="match status" value="2"/>
</dbReference>
<organism evidence="6 7">
    <name type="scientific">Methanospirillum lacunae</name>
    <dbReference type="NCBI Taxonomy" id="668570"/>
    <lineage>
        <taxon>Archaea</taxon>
        <taxon>Methanobacteriati</taxon>
        <taxon>Methanobacteriota</taxon>
        <taxon>Stenosarchaea group</taxon>
        <taxon>Methanomicrobia</taxon>
        <taxon>Methanomicrobiales</taxon>
        <taxon>Methanospirillaceae</taxon>
        <taxon>Methanospirillum</taxon>
    </lineage>
</organism>
<accession>A0A2V2N6L9</accession>
<evidence type="ECO:0000256" key="3">
    <source>
        <dbReference type="ARBA" id="ARBA00023002"/>
    </source>
</evidence>
<protein>
    <recommendedName>
        <fullName evidence="4 5">Pyrrolo-quinoline quinone repeat domain-containing protein</fullName>
    </recommendedName>
</protein>
<dbReference type="InterPro" id="IPR011047">
    <property type="entry name" value="Quinoprotein_ADH-like_sf"/>
</dbReference>
<comment type="similarity">
    <text evidence="2">Belongs to the bacterial PQQ dehydrogenase family.</text>
</comment>
<dbReference type="EMBL" id="QGMY01000002">
    <property type="protein sequence ID" value="PWR74260.1"/>
    <property type="molecule type" value="Genomic_DNA"/>
</dbReference>